<feature type="transmembrane region" description="Helical" evidence="8">
    <location>
        <begin position="373"/>
        <end position="390"/>
    </location>
</feature>
<dbReference type="EMBL" id="BAAANN010000007">
    <property type="protein sequence ID" value="GAA1952969.1"/>
    <property type="molecule type" value="Genomic_DNA"/>
</dbReference>
<evidence type="ECO:0000256" key="4">
    <source>
        <dbReference type="ARBA" id="ARBA00022679"/>
    </source>
</evidence>
<feature type="transmembrane region" description="Helical" evidence="8">
    <location>
        <begin position="278"/>
        <end position="296"/>
    </location>
</feature>
<evidence type="ECO:0000256" key="2">
    <source>
        <dbReference type="ARBA" id="ARBA00022475"/>
    </source>
</evidence>
<gene>
    <name evidence="9" type="ORF">GCM10009754_22640</name>
</gene>
<protein>
    <recommendedName>
        <fullName evidence="11">Glycosyltransferase RgtA/B/C/D-like domain-containing protein</fullName>
    </recommendedName>
</protein>
<feature type="transmembrane region" description="Helical" evidence="8">
    <location>
        <begin position="221"/>
        <end position="241"/>
    </location>
</feature>
<feature type="transmembrane region" description="Helical" evidence="8">
    <location>
        <begin position="334"/>
        <end position="357"/>
    </location>
</feature>
<keyword evidence="7 8" id="KW-0472">Membrane</keyword>
<keyword evidence="4" id="KW-0808">Transferase</keyword>
<reference evidence="9 10" key="1">
    <citation type="journal article" date="2019" name="Int. J. Syst. Evol. Microbiol.">
        <title>The Global Catalogue of Microorganisms (GCM) 10K type strain sequencing project: providing services to taxonomists for standard genome sequencing and annotation.</title>
        <authorList>
            <consortium name="The Broad Institute Genomics Platform"/>
            <consortium name="The Broad Institute Genome Sequencing Center for Infectious Disease"/>
            <person name="Wu L."/>
            <person name="Ma J."/>
        </authorList>
    </citation>
    <scope>NUCLEOTIDE SEQUENCE [LARGE SCALE GENOMIC DNA]</scope>
    <source>
        <strain evidence="9 10">JCM 14545</strain>
    </source>
</reference>
<keyword evidence="5 8" id="KW-0812">Transmembrane</keyword>
<dbReference type="Proteomes" id="UP001501116">
    <property type="component" value="Unassembled WGS sequence"/>
</dbReference>
<evidence type="ECO:0008006" key="11">
    <source>
        <dbReference type="Google" id="ProtNLM"/>
    </source>
</evidence>
<evidence type="ECO:0000256" key="7">
    <source>
        <dbReference type="ARBA" id="ARBA00023136"/>
    </source>
</evidence>
<dbReference type="PANTHER" id="PTHR33908:SF11">
    <property type="entry name" value="MEMBRANE PROTEIN"/>
    <property type="match status" value="1"/>
</dbReference>
<dbReference type="PANTHER" id="PTHR33908">
    <property type="entry name" value="MANNOSYLTRANSFERASE YKCB-RELATED"/>
    <property type="match status" value="1"/>
</dbReference>
<feature type="transmembrane region" description="Helical" evidence="8">
    <location>
        <begin position="308"/>
        <end position="328"/>
    </location>
</feature>
<evidence type="ECO:0000313" key="10">
    <source>
        <dbReference type="Proteomes" id="UP001501116"/>
    </source>
</evidence>
<keyword evidence="6 8" id="KW-1133">Transmembrane helix</keyword>
<dbReference type="RefSeq" id="WP_344416484.1">
    <property type="nucleotide sequence ID" value="NZ_BAAANN010000007.1"/>
</dbReference>
<evidence type="ECO:0000256" key="5">
    <source>
        <dbReference type="ARBA" id="ARBA00022692"/>
    </source>
</evidence>
<feature type="transmembrane region" description="Helical" evidence="8">
    <location>
        <begin position="42"/>
        <end position="63"/>
    </location>
</feature>
<sequence length="550" mass="57268">MVAVLVAGWFVLAALVVAAWPKINADKAWRTGALTLTLAFSLLHQLLFRAVAADAYVTFRYALHISDGRGAVFNTGERVEGYGNFLWMVLLSLLKTVFGADIVTAASVLGVLCTLAAVIVAFVLVNRIVAAAGREEPALGVAAAVLTAGAGGLAAHGTSGTETGLFVLLVLSVALALACRRPVVGGVLVAMAVMTRPDGIVFALVAVGWLLVSAARGRSSWWAPGAFALGALVLVVPWTAWRVTYYGHLVPDSVAVRLGLPVGDQFAAGWHYLSGFSLVHQGFLLLALGAVAALAGRRDAKTTAAARSLVWLVLSVAIGFVVAAVAMGGEAVPAWRLLAPVPPLLAVAAAAACGLLAKDGDETPRRTLSSRRVVPAVALGLCGVSLVVSVESGELLPRIDAGRARTAELAELGSWLGERMPPGSVIAAYGGGPLAYWAGTGVVVIDELGRTDDHIARTGTAVTTADGPLKVDHEYVVNLRSPVLAVPAEGFTARQRCAMDPVYAGRYQVATFKRTGTGQWVALYPRSELAARFIADLDADPRFDYLPCPG</sequence>
<name>A0ABN2QJA6_9PSEU</name>
<comment type="caution">
    <text evidence="9">The sequence shown here is derived from an EMBL/GenBank/DDBJ whole genome shotgun (WGS) entry which is preliminary data.</text>
</comment>
<comment type="subcellular location">
    <subcellularLocation>
        <location evidence="1">Cell membrane</location>
        <topology evidence="1">Multi-pass membrane protein</topology>
    </subcellularLocation>
</comment>
<evidence type="ECO:0000256" key="3">
    <source>
        <dbReference type="ARBA" id="ARBA00022676"/>
    </source>
</evidence>
<accession>A0ABN2QJA6</accession>
<evidence type="ECO:0000313" key="9">
    <source>
        <dbReference type="EMBL" id="GAA1952969.1"/>
    </source>
</evidence>
<keyword evidence="10" id="KW-1185">Reference proteome</keyword>
<evidence type="ECO:0000256" key="8">
    <source>
        <dbReference type="SAM" id="Phobius"/>
    </source>
</evidence>
<feature type="transmembrane region" description="Helical" evidence="8">
    <location>
        <begin position="199"/>
        <end position="215"/>
    </location>
</feature>
<feature type="transmembrane region" description="Helical" evidence="8">
    <location>
        <begin position="84"/>
        <end position="100"/>
    </location>
</feature>
<keyword evidence="3" id="KW-0328">Glycosyltransferase</keyword>
<feature type="transmembrane region" description="Helical" evidence="8">
    <location>
        <begin position="106"/>
        <end position="125"/>
    </location>
</feature>
<organism evidence="9 10">
    <name type="scientific">Amycolatopsis minnesotensis</name>
    <dbReference type="NCBI Taxonomy" id="337894"/>
    <lineage>
        <taxon>Bacteria</taxon>
        <taxon>Bacillati</taxon>
        <taxon>Actinomycetota</taxon>
        <taxon>Actinomycetes</taxon>
        <taxon>Pseudonocardiales</taxon>
        <taxon>Pseudonocardiaceae</taxon>
        <taxon>Amycolatopsis</taxon>
    </lineage>
</organism>
<proteinExistence type="predicted"/>
<evidence type="ECO:0000256" key="1">
    <source>
        <dbReference type="ARBA" id="ARBA00004651"/>
    </source>
</evidence>
<evidence type="ECO:0000256" key="6">
    <source>
        <dbReference type="ARBA" id="ARBA00022989"/>
    </source>
</evidence>
<keyword evidence="2" id="KW-1003">Cell membrane</keyword>
<dbReference type="InterPro" id="IPR050297">
    <property type="entry name" value="LipidA_mod_glycosyltrf_83"/>
</dbReference>
<feature type="transmembrane region" description="Helical" evidence="8">
    <location>
        <begin position="137"/>
        <end position="157"/>
    </location>
</feature>